<evidence type="ECO:0000313" key="7">
    <source>
        <dbReference type="EMBL" id="MFC4766107.1"/>
    </source>
</evidence>
<dbReference type="PANTHER" id="PTHR47053:SF1">
    <property type="entry name" value="MUREIN DD-ENDOPEPTIDASE MEPH-RELATED"/>
    <property type="match status" value="1"/>
</dbReference>
<dbReference type="Gene3D" id="1.10.101.10">
    <property type="entry name" value="PGBD-like superfamily/PGBD"/>
    <property type="match status" value="1"/>
</dbReference>
<dbReference type="Pfam" id="PF00877">
    <property type="entry name" value="NLPC_P60"/>
    <property type="match status" value="1"/>
</dbReference>
<dbReference type="Proteomes" id="UP001596002">
    <property type="component" value="Unassembled WGS sequence"/>
</dbReference>
<evidence type="ECO:0000259" key="6">
    <source>
        <dbReference type="PROSITE" id="PS51935"/>
    </source>
</evidence>
<protein>
    <submittedName>
        <fullName evidence="7">NlpC/P60 family protein</fullName>
    </submittedName>
</protein>
<evidence type="ECO:0000256" key="4">
    <source>
        <dbReference type="ARBA" id="ARBA00022807"/>
    </source>
</evidence>
<keyword evidence="8" id="KW-1185">Reference proteome</keyword>
<dbReference type="SUPFAM" id="SSF47090">
    <property type="entry name" value="PGBD-like"/>
    <property type="match status" value="1"/>
</dbReference>
<feature type="signal peptide" evidence="5">
    <location>
        <begin position="1"/>
        <end position="29"/>
    </location>
</feature>
<keyword evidence="3" id="KW-0378">Hydrolase</keyword>
<keyword evidence="4" id="KW-0788">Thiol protease</keyword>
<dbReference type="PROSITE" id="PS51935">
    <property type="entry name" value="NLPC_P60"/>
    <property type="match status" value="1"/>
</dbReference>
<dbReference type="InterPro" id="IPR051202">
    <property type="entry name" value="Peptidase_C40"/>
</dbReference>
<reference evidence="8" key="1">
    <citation type="journal article" date="2019" name="Int. J. Syst. Evol. Microbiol.">
        <title>The Global Catalogue of Microorganisms (GCM) 10K type strain sequencing project: providing services to taxonomists for standard genome sequencing and annotation.</title>
        <authorList>
            <consortium name="The Broad Institute Genomics Platform"/>
            <consortium name="The Broad Institute Genome Sequencing Center for Infectious Disease"/>
            <person name="Wu L."/>
            <person name="Ma J."/>
        </authorList>
    </citation>
    <scope>NUCLEOTIDE SEQUENCE [LARGE SCALE GENOMIC DNA]</scope>
    <source>
        <strain evidence="8">WYCCWR 12678</strain>
    </source>
</reference>
<dbReference type="Pfam" id="PF01471">
    <property type="entry name" value="PG_binding_1"/>
    <property type="match status" value="1"/>
</dbReference>
<dbReference type="PANTHER" id="PTHR47053">
    <property type="entry name" value="MUREIN DD-ENDOPEPTIDASE MEPH-RELATED"/>
    <property type="match status" value="1"/>
</dbReference>
<gene>
    <name evidence="7" type="ORF">ACFO8Q_01670</name>
</gene>
<evidence type="ECO:0000313" key="8">
    <source>
        <dbReference type="Proteomes" id="UP001596002"/>
    </source>
</evidence>
<evidence type="ECO:0000256" key="3">
    <source>
        <dbReference type="ARBA" id="ARBA00022801"/>
    </source>
</evidence>
<keyword evidence="2" id="KW-0645">Protease</keyword>
<feature type="chain" id="PRO_5045535016" evidence="5">
    <location>
        <begin position="30"/>
        <end position="221"/>
    </location>
</feature>
<feature type="domain" description="NlpC/P60" evidence="6">
    <location>
        <begin position="100"/>
        <end position="221"/>
    </location>
</feature>
<sequence length="221" mass="24171">MDKNKKFWKGMLVAGAIFFSFQFTGQAHAAFGDTMLKTGMSGEDVKILQLELKELGYFSATATGYFGPITKEAVIRFQQVNGLSADGIVGRNTFQVLKKRMLQSDIVATAQQYIGVPYRWGGNSPSGFDCSGFSSYVFAQNGLTLPRVSADQYNAGVSVGKNQLEVGDLVFFTTYKPGPSHLGIYIGGGQFIHASSSKGVTISYLSNPYYTDRYIGAKRYF</sequence>
<organism evidence="7 8">
    <name type="scientific">Effusibacillus consociatus</name>
    <dbReference type="NCBI Taxonomy" id="1117041"/>
    <lineage>
        <taxon>Bacteria</taxon>
        <taxon>Bacillati</taxon>
        <taxon>Bacillota</taxon>
        <taxon>Bacilli</taxon>
        <taxon>Bacillales</taxon>
        <taxon>Alicyclobacillaceae</taxon>
        <taxon>Effusibacillus</taxon>
    </lineage>
</organism>
<evidence type="ECO:0000256" key="5">
    <source>
        <dbReference type="SAM" id="SignalP"/>
    </source>
</evidence>
<comment type="similarity">
    <text evidence="1">Belongs to the peptidase C40 family.</text>
</comment>
<dbReference type="InterPro" id="IPR036366">
    <property type="entry name" value="PGBDSf"/>
</dbReference>
<evidence type="ECO:0000256" key="2">
    <source>
        <dbReference type="ARBA" id="ARBA00022670"/>
    </source>
</evidence>
<evidence type="ECO:0000256" key="1">
    <source>
        <dbReference type="ARBA" id="ARBA00007074"/>
    </source>
</evidence>
<dbReference type="InterPro" id="IPR002477">
    <property type="entry name" value="Peptidoglycan-bd-like"/>
</dbReference>
<keyword evidence="5" id="KW-0732">Signal</keyword>
<accession>A0ABV9Q0C5</accession>
<comment type="caution">
    <text evidence="7">The sequence shown here is derived from an EMBL/GenBank/DDBJ whole genome shotgun (WGS) entry which is preliminary data.</text>
</comment>
<proteinExistence type="inferred from homology"/>
<dbReference type="InterPro" id="IPR038765">
    <property type="entry name" value="Papain-like_cys_pep_sf"/>
</dbReference>
<dbReference type="InterPro" id="IPR036365">
    <property type="entry name" value="PGBD-like_sf"/>
</dbReference>
<dbReference type="Gene3D" id="3.90.1720.10">
    <property type="entry name" value="endopeptidase domain like (from Nostoc punctiforme)"/>
    <property type="match status" value="1"/>
</dbReference>
<dbReference type="EMBL" id="JBHSHC010000013">
    <property type="protein sequence ID" value="MFC4766107.1"/>
    <property type="molecule type" value="Genomic_DNA"/>
</dbReference>
<dbReference type="RefSeq" id="WP_380023809.1">
    <property type="nucleotide sequence ID" value="NZ_JBHSHC010000013.1"/>
</dbReference>
<dbReference type="InterPro" id="IPR000064">
    <property type="entry name" value="NLP_P60_dom"/>
</dbReference>
<dbReference type="SUPFAM" id="SSF54001">
    <property type="entry name" value="Cysteine proteinases"/>
    <property type="match status" value="1"/>
</dbReference>
<name>A0ABV9Q0C5_9BACL</name>